<dbReference type="InterPro" id="IPR000602">
    <property type="entry name" value="Glyco_hydro_38_N"/>
</dbReference>
<dbReference type="InterPro" id="IPR027291">
    <property type="entry name" value="Glyco_hydro_38_N_sf"/>
</dbReference>
<dbReference type="EMBL" id="JBICZW010000004">
    <property type="protein sequence ID" value="MFG3188743.1"/>
    <property type="molecule type" value="Genomic_DNA"/>
</dbReference>
<evidence type="ECO:0000256" key="1">
    <source>
        <dbReference type="ARBA" id="ARBA00009792"/>
    </source>
</evidence>
<dbReference type="RefSeq" id="WP_392085781.1">
    <property type="nucleotide sequence ID" value="NZ_JBIBVA010000009.1"/>
</dbReference>
<feature type="domain" description="Glycoside hydrolase family 38 central" evidence="5">
    <location>
        <begin position="309"/>
        <end position="381"/>
    </location>
</feature>
<dbReference type="InterPro" id="IPR028995">
    <property type="entry name" value="Glyco_hydro_57/38_cen_sf"/>
</dbReference>
<reference evidence="6 7" key="1">
    <citation type="submission" date="2024-10" db="EMBL/GenBank/DDBJ databases">
        <title>The Natural Products Discovery Center: Release of the First 8490 Sequenced Strains for Exploring Actinobacteria Biosynthetic Diversity.</title>
        <authorList>
            <person name="Kalkreuter E."/>
            <person name="Kautsar S.A."/>
            <person name="Yang D."/>
            <person name="Bader C.D."/>
            <person name="Teijaro C.N."/>
            <person name="Fluegel L."/>
            <person name="Davis C.M."/>
            <person name="Simpson J.R."/>
            <person name="Lauterbach L."/>
            <person name="Steele A.D."/>
            <person name="Gui C."/>
            <person name="Meng S."/>
            <person name="Li G."/>
            <person name="Viehrig K."/>
            <person name="Ye F."/>
            <person name="Su P."/>
            <person name="Kiefer A.F."/>
            <person name="Nichols A."/>
            <person name="Cepeda A.J."/>
            <person name="Yan W."/>
            <person name="Fan B."/>
            <person name="Jiang Y."/>
            <person name="Adhikari A."/>
            <person name="Zheng C.-J."/>
            <person name="Schuster L."/>
            <person name="Cowan T.M."/>
            <person name="Smanski M.J."/>
            <person name="Chevrette M.G."/>
            <person name="De Carvalho L.P.S."/>
            <person name="Shen B."/>
        </authorList>
    </citation>
    <scope>NUCLEOTIDE SEQUENCE [LARGE SCALE GENOMIC DNA]</scope>
    <source>
        <strain evidence="6 7">NPDC048229</strain>
    </source>
</reference>
<comment type="similarity">
    <text evidence="1">Belongs to the glycosyl hydrolase 38 family.</text>
</comment>
<evidence type="ECO:0000313" key="7">
    <source>
        <dbReference type="Proteomes" id="UP001604282"/>
    </source>
</evidence>
<keyword evidence="3" id="KW-0378">Hydrolase</keyword>
<evidence type="ECO:0000256" key="3">
    <source>
        <dbReference type="ARBA" id="ARBA00022801"/>
    </source>
</evidence>
<dbReference type="Pfam" id="PF01074">
    <property type="entry name" value="Glyco_hydro_38N"/>
    <property type="match status" value="1"/>
</dbReference>
<dbReference type="Proteomes" id="UP001604282">
    <property type="component" value="Unassembled WGS sequence"/>
</dbReference>
<evidence type="ECO:0000256" key="4">
    <source>
        <dbReference type="ARBA" id="ARBA00023295"/>
    </source>
</evidence>
<dbReference type="InterPro" id="IPR037094">
    <property type="entry name" value="Glyco_hydro_38_cen_sf"/>
</dbReference>
<keyword evidence="4" id="KW-0326">Glycosidase</keyword>
<dbReference type="PANTHER" id="PTHR46017:SF2">
    <property type="entry name" value="MANNOSYLGLYCERATE HYDROLASE"/>
    <property type="match status" value="1"/>
</dbReference>
<keyword evidence="7" id="KW-1185">Reference proteome</keyword>
<dbReference type="Gene3D" id="2.70.98.30">
    <property type="entry name" value="Golgi alpha-mannosidase II, domain 4"/>
    <property type="match status" value="1"/>
</dbReference>
<dbReference type="PANTHER" id="PTHR46017">
    <property type="entry name" value="ALPHA-MANNOSIDASE 2C1"/>
    <property type="match status" value="1"/>
</dbReference>
<evidence type="ECO:0000313" key="6">
    <source>
        <dbReference type="EMBL" id="MFG3188743.1"/>
    </source>
</evidence>
<accession>A0ABW7BMJ6</accession>
<dbReference type="Gene3D" id="3.20.110.10">
    <property type="entry name" value="Glycoside hydrolase 38, N terminal domain"/>
    <property type="match status" value="1"/>
</dbReference>
<organism evidence="6 7">
    <name type="scientific">Streptomyces omiyaensis</name>
    <dbReference type="NCBI Taxonomy" id="68247"/>
    <lineage>
        <taxon>Bacteria</taxon>
        <taxon>Bacillati</taxon>
        <taxon>Actinomycetota</taxon>
        <taxon>Actinomycetes</taxon>
        <taxon>Kitasatosporales</taxon>
        <taxon>Streptomycetaceae</taxon>
        <taxon>Streptomyces</taxon>
    </lineage>
</organism>
<evidence type="ECO:0000259" key="5">
    <source>
        <dbReference type="SMART" id="SM00872"/>
    </source>
</evidence>
<dbReference type="SUPFAM" id="SSF74650">
    <property type="entry name" value="Galactose mutarotase-like"/>
    <property type="match status" value="1"/>
</dbReference>
<dbReference type="InterPro" id="IPR015341">
    <property type="entry name" value="Glyco_hydro_38_cen"/>
</dbReference>
<evidence type="ECO:0000256" key="2">
    <source>
        <dbReference type="ARBA" id="ARBA00022723"/>
    </source>
</evidence>
<dbReference type="InterPro" id="IPR011013">
    <property type="entry name" value="Gal_mutarotase_sf_dom"/>
</dbReference>
<dbReference type="SMART" id="SM00872">
    <property type="entry name" value="Alpha-mann_mid"/>
    <property type="match status" value="1"/>
</dbReference>
<comment type="caution">
    <text evidence="6">The sequence shown here is derived from an EMBL/GenBank/DDBJ whole genome shotgun (WGS) entry which is preliminary data.</text>
</comment>
<name>A0ABW7BMJ6_9ACTN</name>
<dbReference type="Gene3D" id="1.20.1270.50">
    <property type="entry name" value="Glycoside hydrolase family 38, central domain"/>
    <property type="match status" value="1"/>
</dbReference>
<keyword evidence="2" id="KW-0479">Metal-binding</keyword>
<proteinExistence type="inferred from homology"/>
<sequence>MSTTIPGTPVPAAGPGPRAAVAGAAPECHVVTHVHWDREWYRPFEAFRARLVELAERVCAELDDGRMKSFHLDGQTIVLADVEALRPDLAERLRGHARAGRLTLGPWHVLADNQLVSGENLIRNLLTARRLAPGTLAGVGYSPDAFGHPADLPRLLRGFGMDTALVWRGAPDGVARFRWRSPDGSEVFAVNQGYHGAEVLWADGPADSDAAGRLGDFLRAEHARLPHGPWLLMNGGDHLAPSGPGTRIREAADGAAATGAVLHESTLEDFFTAARTAADARASAGEPLPVIDGELREPAGYLTFILPGTLSARTYLKQANASAQNLLERWAEPAVALHAPGDLTLRADLDHAWELLLRNAPHDSLCGCSVDEVHRENAVRYERVHQLGEHVVRRALLASGLDVRAYGDPAHDHTDLAVLNPHADGAGGPVTVDVLTAPDRHPVAVTAPDGTSVPFETETLGAETVFEADLDLLPDSRPALRHRLHLNVPALPGLGRTVLRVRLGDAPSDGTVARTVHQARTIPAPWGGDLTAADDASLTLTRIDGTELAGLGLLTDGGDSGDTYNYDPPRQDRVITPRLVASRTRTSAVRTVLELDAVLDLPVGLTPDRASRGERTTAIPVRIEVAHWSGDPLLRWHIALDNTARDHRLRFHAPTARGADTWTGDGQWSLIERPVRPDLGPLPTERGHEAVCGSAPVQGLGAVGRGTDRTALFAPGLPETRALSGTETATGAEQEIVVTLLRSVGWLSRFDLRSRTTGAGPMLATPEAQCQGPQNFDLALALGDAVATDTGLTRRAASFRTPLRAWQLRPGTTAEPSPGEIRVEGALLTALKPAENRDGLILRLNNPTSVACEARVYAPADALLVPVRLDEEPTGQELVRQGTAESVWRMAPFATLTLRIEGRD</sequence>
<dbReference type="InterPro" id="IPR011330">
    <property type="entry name" value="Glyco_hydro/deAcase_b/a-brl"/>
</dbReference>
<gene>
    <name evidence="6" type="ORF">ACGFYS_07360</name>
</gene>
<dbReference type="Pfam" id="PF09261">
    <property type="entry name" value="Alpha-mann_mid"/>
    <property type="match status" value="1"/>
</dbReference>
<dbReference type="SUPFAM" id="SSF88688">
    <property type="entry name" value="Families 57/38 glycoside transferase middle domain"/>
    <property type="match status" value="1"/>
</dbReference>
<dbReference type="SUPFAM" id="SSF88713">
    <property type="entry name" value="Glycoside hydrolase/deacetylase"/>
    <property type="match status" value="1"/>
</dbReference>
<protein>
    <recommendedName>
        <fullName evidence="5">Glycoside hydrolase family 38 central domain-containing protein</fullName>
    </recommendedName>
</protein>